<dbReference type="Pfam" id="PF16986">
    <property type="entry name" value="CzcE"/>
    <property type="match status" value="1"/>
</dbReference>
<reference evidence="2 3" key="1">
    <citation type="submission" date="2020-10" db="EMBL/GenBank/DDBJ databases">
        <title>Genome sequencing of Massilia sp. LPB0304.</title>
        <authorList>
            <person name="Kim J."/>
        </authorList>
    </citation>
    <scope>NUCLEOTIDE SEQUENCE [LARGE SCALE GENOMIC DNA]</scope>
    <source>
        <strain evidence="2 3">LPB0304</strain>
    </source>
</reference>
<dbReference type="Proteomes" id="UP000593875">
    <property type="component" value="Chromosome"/>
</dbReference>
<keyword evidence="1" id="KW-0732">Signal</keyword>
<dbReference type="Gene3D" id="2.60.40.2280">
    <property type="entry name" value="Heavy-metal resistance protein CzcE"/>
    <property type="match status" value="1"/>
</dbReference>
<feature type="signal peptide" evidence="1">
    <location>
        <begin position="1"/>
        <end position="23"/>
    </location>
</feature>
<protein>
    <submittedName>
        <fullName evidence="2">CzcE family metal-binding protein</fullName>
    </submittedName>
</protein>
<name>A0A7L9U0Q7_9BURK</name>
<dbReference type="RefSeq" id="WP_193685637.1">
    <property type="nucleotide sequence ID" value="NZ_CP062941.1"/>
</dbReference>
<dbReference type="InterPro" id="IPR038674">
    <property type="entry name" value="CzcE_sf"/>
</dbReference>
<proteinExistence type="predicted"/>
<dbReference type="PROSITE" id="PS51257">
    <property type="entry name" value="PROKAR_LIPOPROTEIN"/>
    <property type="match status" value="1"/>
</dbReference>
<gene>
    <name evidence="2" type="ORF">LPB04_16710</name>
</gene>
<dbReference type="EMBL" id="CP062941">
    <property type="protein sequence ID" value="QOL48594.1"/>
    <property type="molecule type" value="Genomic_DNA"/>
</dbReference>
<evidence type="ECO:0000313" key="3">
    <source>
        <dbReference type="Proteomes" id="UP000593875"/>
    </source>
</evidence>
<dbReference type="AlphaFoldDB" id="A0A7L9U0Q7"/>
<evidence type="ECO:0000313" key="2">
    <source>
        <dbReference type="EMBL" id="QOL48594.1"/>
    </source>
</evidence>
<evidence type="ECO:0000256" key="1">
    <source>
        <dbReference type="SAM" id="SignalP"/>
    </source>
</evidence>
<dbReference type="InterPro" id="IPR031560">
    <property type="entry name" value="CzcE"/>
</dbReference>
<sequence>MTSRLFVPAVAAVLATACMSASAVEPRPDLLGSRVPSAAAVRTVNLGSGVQSINVVSGDTVRFVGSGGEFAWTFNTSPIVQVFNLSQVAPNGTVGQETRVYVAPSPLYSERAQFNDNDRQDTRLPAVVR</sequence>
<dbReference type="KEGG" id="mlir:LPB04_16710"/>
<accession>A0A7L9U0Q7</accession>
<feature type="chain" id="PRO_5033006933" evidence="1">
    <location>
        <begin position="24"/>
        <end position="129"/>
    </location>
</feature>
<keyword evidence="3" id="KW-1185">Reference proteome</keyword>
<organism evidence="2 3">
    <name type="scientific">Massilia litorea</name>
    <dbReference type="NCBI Taxonomy" id="2769491"/>
    <lineage>
        <taxon>Bacteria</taxon>
        <taxon>Pseudomonadati</taxon>
        <taxon>Pseudomonadota</taxon>
        <taxon>Betaproteobacteria</taxon>
        <taxon>Burkholderiales</taxon>
        <taxon>Oxalobacteraceae</taxon>
        <taxon>Telluria group</taxon>
        <taxon>Massilia</taxon>
    </lineage>
</organism>